<name>A0AAD4QTL9_9AGAM</name>
<feature type="compositionally biased region" description="Polar residues" evidence="1">
    <location>
        <begin position="413"/>
        <end position="437"/>
    </location>
</feature>
<evidence type="ECO:0000256" key="1">
    <source>
        <dbReference type="SAM" id="MobiDB-lite"/>
    </source>
</evidence>
<dbReference type="PANTHER" id="PTHR38696">
    <property type="entry name" value="MEDIATOR OF RNA POLYMERASE II TRANSCRIPTION SUBUNIT 13"/>
    <property type="match status" value="1"/>
</dbReference>
<accession>A0AAD4QTL9</accession>
<gene>
    <name evidence="2" type="ORF">B0F90DRAFT_1664843</name>
</gene>
<feature type="region of interest" description="Disordered" evidence="1">
    <location>
        <begin position="509"/>
        <end position="542"/>
    </location>
</feature>
<evidence type="ECO:0000313" key="3">
    <source>
        <dbReference type="Proteomes" id="UP001203297"/>
    </source>
</evidence>
<proteinExistence type="predicted"/>
<dbReference type="AlphaFoldDB" id="A0AAD4QTL9"/>
<feature type="region of interest" description="Disordered" evidence="1">
    <location>
        <begin position="275"/>
        <end position="301"/>
    </location>
</feature>
<feature type="compositionally biased region" description="Basic and acidic residues" evidence="1">
    <location>
        <begin position="515"/>
        <end position="542"/>
    </location>
</feature>
<feature type="compositionally biased region" description="Low complexity" evidence="1">
    <location>
        <begin position="715"/>
        <end position="726"/>
    </location>
</feature>
<dbReference type="Proteomes" id="UP001203297">
    <property type="component" value="Unassembled WGS sequence"/>
</dbReference>
<reference evidence="2" key="1">
    <citation type="journal article" date="2022" name="New Phytol.">
        <title>Evolutionary transition to the ectomycorrhizal habit in the genomes of a hyperdiverse lineage of mushroom-forming fungi.</title>
        <authorList>
            <person name="Looney B."/>
            <person name="Miyauchi S."/>
            <person name="Morin E."/>
            <person name="Drula E."/>
            <person name="Courty P.E."/>
            <person name="Kohler A."/>
            <person name="Kuo A."/>
            <person name="LaButti K."/>
            <person name="Pangilinan J."/>
            <person name="Lipzen A."/>
            <person name="Riley R."/>
            <person name="Andreopoulos W."/>
            <person name="He G."/>
            <person name="Johnson J."/>
            <person name="Nolan M."/>
            <person name="Tritt A."/>
            <person name="Barry K.W."/>
            <person name="Grigoriev I.V."/>
            <person name="Nagy L.G."/>
            <person name="Hibbett D."/>
            <person name="Henrissat B."/>
            <person name="Matheny P.B."/>
            <person name="Labbe J."/>
            <person name="Martin F.M."/>
        </authorList>
    </citation>
    <scope>NUCLEOTIDE SEQUENCE</scope>
    <source>
        <strain evidence="2">BPL690</strain>
    </source>
</reference>
<dbReference type="PANTHER" id="PTHR38696:SF1">
    <property type="entry name" value="MEDIATOR OF RNA POLYMERASE II TRANSCRIPTION SUBUNIT 13"/>
    <property type="match status" value="1"/>
</dbReference>
<feature type="compositionally biased region" description="Basic and acidic residues" evidence="1">
    <location>
        <begin position="438"/>
        <end position="449"/>
    </location>
</feature>
<dbReference type="EMBL" id="WTXG01000001">
    <property type="protein sequence ID" value="KAI0307860.1"/>
    <property type="molecule type" value="Genomic_DNA"/>
</dbReference>
<feature type="region of interest" description="Disordered" evidence="1">
    <location>
        <begin position="714"/>
        <end position="779"/>
    </location>
</feature>
<evidence type="ECO:0000313" key="2">
    <source>
        <dbReference type="EMBL" id="KAI0307860.1"/>
    </source>
</evidence>
<feature type="region of interest" description="Disordered" evidence="1">
    <location>
        <begin position="617"/>
        <end position="683"/>
    </location>
</feature>
<feature type="region of interest" description="Disordered" evidence="1">
    <location>
        <begin position="572"/>
        <end position="596"/>
    </location>
</feature>
<feature type="region of interest" description="Disordered" evidence="1">
    <location>
        <begin position="384"/>
        <end position="478"/>
    </location>
</feature>
<keyword evidence="3" id="KW-1185">Reference proteome</keyword>
<feature type="compositionally biased region" description="Basic and acidic residues" evidence="1">
    <location>
        <begin position="743"/>
        <end position="762"/>
    </location>
</feature>
<feature type="compositionally biased region" description="Low complexity" evidence="1">
    <location>
        <begin position="673"/>
        <end position="683"/>
    </location>
</feature>
<feature type="compositionally biased region" description="Polar residues" evidence="1">
    <location>
        <begin position="617"/>
        <end position="656"/>
    </location>
</feature>
<sequence>MSLISPADTNLVPRREFIRDQRPASSFSILALSGTALLRLYGFLPDVVLALRKHLDTAHLILSSRELIQNNFCELSLDGKPWSNSKSTRSEKLLIEIFGVLYRSGHNFLSTLDYGREQDDRVVMAFSRPSSPSPLPFPPLSFAAPAPPFHRMSNNSLAVTPHPIKVPFAISFVNQDLLRVIAPPLHLTPAILQTVRGSWPRFQEDTFTTDSLRHILSLLSSLDGFGFTLLTSVSFNSRSRSKDLWVFTGLSQTTLPDSQRSSPVGSRTDLKAAFSDKARERRQSYPAPAKALPATNLPPHTRVTEENFPAARAAHPSTPALISLKSGVGRKPAPRAQLPISVAHSTASNGNIHDADMPDTHLTSAPALRMELQSSVGSTIDMTGIGTQKYGRTDEPDTNLHQQASRKLYSRSPGVTNSYFPSTSTSVKKPLQSSEPPQSHDRMTGKAETARVATAPSIPPRSRHSPLQHWPNSRHTDNLDRCRERAWAAVSGPRGCDPKENILPNGWIPASAGMKESKASGDHLDESSTSRSPPELRTEEQEVKFGVPEPVQPKHQLARSGETTLVAEAPRANIHRTKGGDCLPHPMKHTPDKRDNDLHKIPTEGWVLVNVGQPSIPSALQASKPPSQLSLQKKQSFPPTTSRKPQSARSPYSTGSRGILTGSPVGSGHKKVPSNPNPSSMSPTAKAIVIIDAMEAKRKAAGGDVSQSNFRKFFSLSRPDSPSSKSPGKERKLVLSSGGSKSKILEQEDDAKKREGSRERWRLRGMAEVTQGDRRMSVD</sequence>
<protein>
    <submittedName>
        <fullName evidence="2">Uncharacterized protein</fullName>
    </submittedName>
</protein>
<comment type="caution">
    <text evidence="2">The sequence shown here is derived from an EMBL/GenBank/DDBJ whole genome shotgun (WGS) entry which is preliminary data.</text>
</comment>
<organism evidence="2 3">
    <name type="scientific">Multifurca ochricompacta</name>
    <dbReference type="NCBI Taxonomy" id="376703"/>
    <lineage>
        <taxon>Eukaryota</taxon>
        <taxon>Fungi</taxon>
        <taxon>Dikarya</taxon>
        <taxon>Basidiomycota</taxon>
        <taxon>Agaricomycotina</taxon>
        <taxon>Agaricomycetes</taxon>
        <taxon>Russulales</taxon>
        <taxon>Russulaceae</taxon>
        <taxon>Multifurca</taxon>
    </lineage>
</organism>